<reference evidence="2" key="1">
    <citation type="journal article" date="2019" name="Int. J. Syst. Evol. Microbiol.">
        <title>The Global Catalogue of Microorganisms (GCM) 10K type strain sequencing project: providing services to taxonomists for standard genome sequencing and annotation.</title>
        <authorList>
            <consortium name="The Broad Institute Genomics Platform"/>
            <consortium name="The Broad Institute Genome Sequencing Center for Infectious Disease"/>
            <person name="Wu L."/>
            <person name="Ma J."/>
        </authorList>
    </citation>
    <scope>NUCLEOTIDE SEQUENCE [LARGE SCALE GENOMIC DNA]</scope>
    <source>
        <strain evidence="2">JCM 17337</strain>
    </source>
</reference>
<gene>
    <name evidence="1" type="ORF">GCM10022423_45550</name>
</gene>
<dbReference type="EMBL" id="BAABDU010000011">
    <property type="protein sequence ID" value="GAA3783564.1"/>
    <property type="molecule type" value="Genomic_DNA"/>
</dbReference>
<proteinExistence type="predicted"/>
<dbReference type="RefSeq" id="WP_345147157.1">
    <property type="nucleotide sequence ID" value="NZ_BAABDU010000011.1"/>
</dbReference>
<sequence>MSYTIKKEEVIQYNPDELKSFNLYIYEWIDNLHFALDPKLFLNNAEEYITEAKKLFKKAGWHGDGEIQLIWIPPFMYSDYGFGELSKGFVIWHVKQESDGISWILSPDKIPFCENS</sequence>
<evidence type="ECO:0000313" key="2">
    <source>
        <dbReference type="Proteomes" id="UP001500748"/>
    </source>
</evidence>
<name>A0ABP7H3G4_9FLAO</name>
<protein>
    <submittedName>
        <fullName evidence="1">Uncharacterized protein</fullName>
    </submittedName>
</protein>
<organism evidence="1 2">
    <name type="scientific">Flavobacterium ginsengiterrae</name>
    <dbReference type="NCBI Taxonomy" id="871695"/>
    <lineage>
        <taxon>Bacteria</taxon>
        <taxon>Pseudomonadati</taxon>
        <taxon>Bacteroidota</taxon>
        <taxon>Flavobacteriia</taxon>
        <taxon>Flavobacteriales</taxon>
        <taxon>Flavobacteriaceae</taxon>
        <taxon>Flavobacterium</taxon>
    </lineage>
</organism>
<accession>A0ABP7H3G4</accession>
<comment type="caution">
    <text evidence="1">The sequence shown here is derived from an EMBL/GenBank/DDBJ whole genome shotgun (WGS) entry which is preliminary data.</text>
</comment>
<evidence type="ECO:0000313" key="1">
    <source>
        <dbReference type="EMBL" id="GAA3783564.1"/>
    </source>
</evidence>
<dbReference type="Proteomes" id="UP001500748">
    <property type="component" value="Unassembled WGS sequence"/>
</dbReference>
<keyword evidence="2" id="KW-1185">Reference proteome</keyword>